<dbReference type="CDD" id="cd06580">
    <property type="entry name" value="TM_PBP1_transp_TpRbsC_like"/>
    <property type="match status" value="1"/>
</dbReference>
<proteinExistence type="predicted"/>
<accession>A0ABR7HPV6</accession>
<dbReference type="PANTHER" id="PTHR43370:SF2">
    <property type="entry name" value="ABC TRANSPORTER PERMEASE PROTEIN"/>
    <property type="match status" value="1"/>
</dbReference>
<reference evidence="7 8" key="1">
    <citation type="submission" date="2020-08" db="EMBL/GenBank/DDBJ databases">
        <title>Genome public.</title>
        <authorList>
            <person name="Liu C."/>
            <person name="Sun Q."/>
        </authorList>
    </citation>
    <scope>NUCLEOTIDE SEQUENCE [LARGE SCALE GENOMIC DNA]</scope>
    <source>
        <strain evidence="7 8">New-38</strain>
    </source>
</reference>
<sequence length="306" mass="32296">MDLSSFLAATIRMAIPLLIAALGLVVSERAGLINIGVEGTMLTGAFAAFAVAYYTNNYWLGMLAGMLAGCFMTLIFAVASIRFRAPQVVIGCAINMLGSGFTAVLFRKMFFDAQTGGTQVTPFPPIQIPGLSSIPFIGEVFFQHNIIVYIGFILVPAIWFLMNRTSIGTRIIAVGEHPKAADSLGINVFTTRYAATLFSGLLMGMAGAYLAIAQSNTFQVDMTGGKGYIAMAVVVLGKWKPGGVLLGALIFGGSNALQMTLQNAGLNIPNNLILMVPYIVTVLAVLAACKKKAVDASAKGVAYEKA</sequence>
<feature type="transmembrane region" description="Helical" evidence="6">
    <location>
        <begin position="59"/>
        <end position="81"/>
    </location>
</feature>
<comment type="subcellular location">
    <subcellularLocation>
        <location evidence="1">Cell membrane</location>
        <topology evidence="1">Multi-pass membrane protein</topology>
    </subcellularLocation>
</comment>
<gene>
    <name evidence="7" type="ORF">H8S34_01605</name>
</gene>
<dbReference type="Proteomes" id="UP000660021">
    <property type="component" value="Unassembled WGS sequence"/>
</dbReference>
<feature type="transmembrane region" description="Helical" evidence="6">
    <location>
        <begin position="193"/>
        <end position="212"/>
    </location>
</feature>
<keyword evidence="2" id="KW-1003">Cell membrane</keyword>
<keyword evidence="4 6" id="KW-1133">Transmembrane helix</keyword>
<organism evidence="7 8">
    <name type="scientific">Pseudoflavonifractor hominis</name>
    <dbReference type="NCBI Taxonomy" id="2763059"/>
    <lineage>
        <taxon>Bacteria</taxon>
        <taxon>Bacillati</taxon>
        <taxon>Bacillota</taxon>
        <taxon>Clostridia</taxon>
        <taxon>Eubacteriales</taxon>
        <taxon>Oscillospiraceae</taxon>
        <taxon>Pseudoflavonifractor</taxon>
    </lineage>
</organism>
<dbReference type="PANTHER" id="PTHR43370">
    <property type="entry name" value="SUGAR ABC TRANSPORTER INTEGRAL MEMBRANE PROTEIN-RELATED"/>
    <property type="match status" value="1"/>
</dbReference>
<evidence type="ECO:0000256" key="2">
    <source>
        <dbReference type="ARBA" id="ARBA00022475"/>
    </source>
</evidence>
<dbReference type="EMBL" id="JACOPR010000001">
    <property type="protein sequence ID" value="MBC5729532.1"/>
    <property type="molecule type" value="Genomic_DNA"/>
</dbReference>
<protein>
    <submittedName>
        <fullName evidence="7">ABC transporter permease</fullName>
    </submittedName>
</protein>
<keyword evidence="8" id="KW-1185">Reference proteome</keyword>
<dbReference type="InterPro" id="IPR001851">
    <property type="entry name" value="ABC_transp_permease"/>
</dbReference>
<name>A0ABR7HPV6_9FIRM</name>
<feature type="transmembrane region" description="Helical" evidence="6">
    <location>
        <begin position="88"/>
        <end position="106"/>
    </location>
</feature>
<evidence type="ECO:0000256" key="1">
    <source>
        <dbReference type="ARBA" id="ARBA00004651"/>
    </source>
</evidence>
<evidence type="ECO:0000256" key="6">
    <source>
        <dbReference type="SAM" id="Phobius"/>
    </source>
</evidence>
<feature type="transmembrane region" description="Helical" evidence="6">
    <location>
        <begin position="32"/>
        <end position="53"/>
    </location>
</feature>
<comment type="caution">
    <text evidence="7">The sequence shown here is derived from an EMBL/GenBank/DDBJ whole genome shotgun (WGS) entry which is preliminary data.</text>
</comment>
<keyword evidence="5 6" id="KW-0472">Membrane</keyword>
<evidence type="ECO:0000256" key="4">
    <source>
        <dbReference type="ARBA" id="ARBA00022989"/>
    </source>
</evidence>
<feature type="transmembrane region" description="Helical" evidence="6">
    <location>
        <begin position="141"/>
        <end position="162"/>
    </location>
</feature>
<evidence type="ECO:0000313" key="8">
    <source>
        <dbReference type="Proteomes" id="UP000660021"/>
    </source>
</evidence>
<evidence type="ECO:0000313" key="7">
    <source>
        <dbReference type="EMBL" id="MBC5729532.1"/>
    </source>
</evidence>
<feature type="transmembrane region" description="Helical" evidence="6">
    <location>
        <begin position="272"/>
        <end position="289"/>
    </location>
</feature>
<dbReference type="Pfam" id="PF02653">
    <property type="entry name" value="BPD_transp_2"/>
    <property type="match status" value="1"/>
</dbReference>
<dbReference type="RefSeq" id="WP_101693619.1">
    <property type="nucleotide sequence ID" value="NZ_JACOPR010000001.1"/>
</dbReference>
<evidence type="ECO:0000256" key="3">
    <source>
        <dbReference type="ARBA" id="ARBA00022692"/>
    </source>
</evidence>
<evidence type="ECO:0000256" key="5">
    <source>
        <dbReference type="ARBA" id="ARBA00023136"/>
    </source>
</evidence>
<keyword evidence="3 6" id="KW-0812">Transmembrane</keyword>
<feature type="transmembrane region" description="Helical" evidence="6">
    <location>
        <begin position="6"/>
        <end position="25"/>
    </location>
</feature>